<sequence>MALSRFLESLYVTRTFFCNFYRTYFQQQKKILTLFRAVRLNPFSWQPTVL</sequence>
<name>A0A0E9VF90_ANGAN</name>
<protein>
    <submittedName>
        <fullName evidence="1">Uncharacterized protein</fullName>
    </submittedName>
</protein>
<dbReference type="AlphaFoldDB" id="A0A0E9VF90"/>
<dbReference type="EMBL" id="GBXM01031808">
    <property type="protein sequence ID" value="JAH76769.1"/>
    <property type="molecule type" value="Transcribed_RNA"/>
</dbReference>
<reference evidence="1" key="1">
    <citation type="submission" date="2014-11" db="EMBL/GenBank/DDBJ databases">
        <authorList>
            <person name="Amaro Gonzalez C."/>
        </authorList>
    </citation>
    <scope>NUCLEOTIDE SEQUENCE</scope>
</reference>
<reference evidence="1" key="2">
    <citation type="journal article" date="2015" name="Fish Shellfish Immunol.">
        <title>Early steps in the European eel (Anguilla anguilla)-Vibrio vulnificus interaction in the gills: Role of the RtxA13 toxin.</title>
        <authorList>
            <person name="Callol A."/>
            <person name="Pajuelo D."/>
            <person name="Ebbesson L."/>
            <person name="Teles M."/>
            <person name="MacKenzie S."/>
            <person name="Amaro C."/>
        </authorList>
    </citation>
    <scope>NUCLEOTIDE SEQUENCE</scope>
</reference>
<accession>A0A0E9VF90</accession>
<proteinExistence type="predicted"/>
<evidence type="ECO:0000313" key="1">
    <source>
        <dbReference type="EMBL" id="JAH76769.1"/>
    </source>
</evidence>
<organism evidence="1">
    <name type="scientific">Anguilla anguilla</name>
    <name type="common">European freshwater eel</name>
    <name type="synonym">Muraena anguilla</name>
    <dbReference type="NCBI Taxonomy" id="7936"/>
    <lineage>
        <taxon>Eukaryota</taxon>
        <taxon>Metazoa</taxon>
        <taxon>Chordata</taxon>
        <taxon>Craniata</taxon>
        <taxon>Vertebrata</taxon>
        <taxon>Euteleostomi</taxon>
        <taxon>Actinopterygii</taxon>
        <taxon>Neopterygii</taxon>
        <taxon>Teleostei</taxon>
        <taxon>Anguilliformes</taxon>
        <taxon>Anguillidae</taxon>
        <taxon>Anguilla</taxon>
    </lineage>
</organism>